<dbReference type="GO" id="GO:0006457">
    <property type="term" value="P:protein folding"/>
    <property type="evidence" value="ECO:0007669"/>
    <property type="project" value="InterPro"/>
</dbReference>
<comment type="caution">
    <text evidence="11">The sequence shown here is derived from an EMBL/GenBank/DDBJ whole genome shotgun (WGS) entry which is preliminary data.</text>
</comment>
<evidence type="ECO:0000256" key="7">
    <source>
        <dbReference type="ARBA" id="ARBA00023110"/>
    </source>
</evidence>
<dbReference type="Pfam" id="PF00639">
    <property type="entry name" value="Rotamase"/>
    <property type="match status" value="2"/>
</dbReference>
<dbReference type="GO" id="GO:0043165">
    <property type="term" value="P:Gram-negative-bacterium-type cell outer membrane assembly"/>
    <property type="evidence" value="ECO:0007669"/>
    <property type="project" value="InterPro"/>
</dbReference>
<keyword evidence="4" id="KW-0574">Periplasm</keyword>
<evidence type="ECO:0000256" key="8">
    <source>
        <dbReference type="ARBA" id="ARBA00023186"/>
    </source>
</evidence>
<dbReference type="Gene3D" id="3.40.718.10">
    <property type="entry name" value="Isopropylmalate Dehydrogenase"/>
    <property type="match status" value="1"/>
</dbReference>
<dbReference type="GO" id="GO:0016491">
    <property type="term" value="F:oxidoreductase activity"/>
    <property type="evidence" value="ECO:0007669"/>
    <property type="project" value="UniProtKB-KW"/>
</dbReference>
<proteinExistence type="inferred from homology"/>
<reference evidence="11" key="2">
    <citation type="journal article" date="2014" name="ISME J.">
        <title>Microbial stratification in low pH oxic and suboxic macroscopic growths along an acid mine drainage.</title>
        <authorList>
            <person name="Mendez-Garcia C."/>
            <person name="Mesa V."/>
            <person name="Sprenger R.R."/>
            <person name="Richter M."/>
            <person name="Diez M.S."/>
            <person name="Solano J."/>
            <person name="Bargiela R."/>
            <person name="Golyshina O.V."/>
            <person name="Manteca A."/>
            <person name="Ramos J.L."/>
            <person name="Gallego J.R."/>
            <person name="Llorente I."/>
            <person name="Martins Dos Santos V.A."/>
            <person name="Jensen O.N."/>
            <person name="Pelaez A.I."/>
            <person name="Sanchez J."/>
            <person name="Ferrer M."/>
        </authorList>
    </citation>
    <scope>NUCLEOTIDE SEQUENCE</scope>
</reference>
<evidence type="ECO:0000256" key="9">
    <source>
        <dbReference type="ARBA" id="ARBA00023235"/>
    </source>
</evidence>
<dbReference type="Pfam" id="PF09312">
    <property type="entry name" value="SurA_N"/>
    <property type="match status" value="1"/>
</dbReference>
<dbReference type="Pfam" id="PF04166">
    <property type="entry name" value="PdxA"/>
    <property type="match status" value="1"/>
</dbReference>
<accession>T0Y3U0</accession>
<evidence type="ECO:0000256" key="3">
    <source>
        <dbReference type="ARBA" id="ARBA00022737"/>
    </source>
</evidence>
<reference evidence="11" key="1">
    <citation type="submission" date="2013-08" db="EMBL/GenBank/DDBJ databases">
        <authorList>
            <person name="Mendez C."/>
            <person name="Richter M."/>
            <person name="Ferrer M."/>
            <person name="Sanchez J."/>
        </authorList>
    </citation>
    <scope>NUCLEOTIDE SEQUENCE</scope>
</reference>
<evidence type="ECO:0000259" key="10">
    <source>
        <dbReference type="PROSITE" id="PS50198"/>
    </source>
</evidence>
<name>T0Y3U0_9ZZZZ</name>
<dbReference type="InterPro" id="IPR015391">
    <property type="entry name" value="SurA_N"/>
</dbReference>
<dbReference type="HAMAP" id="MF_01183">
    <property type="entry name" value="Chaperone_SurA"/>
    <property type="match status" value="1"/>
</dbReference>
<evidence type="ECO:0000256" key="5">
    <source>
        <dbReference type="ARBA" id="ARBA00023002"/>
    </source>
</evidence>
<dbReference type="InterPro" id="IPR000297">
    <property type="entry name" value="PPIase_PpiC"/>
</dbReference>
<dbReference type="PROSITE" id="PS50198">
    <property type="entry name" value="PPIC_PPIASE_2"/>
    <property type="match status" value="2"/>
</dbReference>
<keyword evidence="1" id="KW-0479">Metal-binding</keyword>
<keyword evidence="9" id="KW-0413">Isomerase</keyword>
<dbReference type="PANTHER" id="PTHR47637">
    <property type="entry name" value="CHAPERONE SURA"/>
    <property type="match status" value="1"/>
</dbReference>
<sequence>MVSKPTPPQLARVRPVTHAPKKRLGGVLLDRVIAVVNGSPILQSTLDQQMNLLKHELAARGLAIPPRRIFRIQVLRRLIQEKIELEAARLHGITVSEQHVSNILDKIALRNGVPFQYFPTKLKHQGISYVAYRELIRNQLIIHRMISTAVAESIEIPASAVQNYLKAHPIGNRTDYRLKEILIALPTSRNPLSVEEAHNQARAIVAELKTGHPFSNLAVADSAAHNALTGGDMGWHANATLPTAWREALRHLKPGQITPPIATRRGYVILKLTGKKIKPAHLVYAKEYRLRQIVIRPTPVLSSTDARLRLLALRKKLIHGAHWTVLAKAYSDDPTVGLNGGLLGWVIPSTLSLSYRHVLATLPKDQISQPFLTSNGWTLAEILGVRKKNVTQEVLRNRAYNVLFERKLTVAADRFLVHLINGAFVHYLVPSGPLRPTIALTTGEPAGIGPDLAIALKVPANQAHVVLIGDADLLAERARLTGHPFDAQPYAPDQLDGTGVSLLNIPLASPADPGRLDPANAPYVLALIDRALHGCRSGEFDALVTAPVHKAHL</sequence>
<dbReference type="GO" id="GO:0051082">
    <property type="term" value="F:unfolded protein binding"/>
    <property type="evidence" value="ECO:0007669"/>
    <property type="project" value="InterPro"/>
</dbReference>
<dbReference type="GO" id="GO:0046872">
    <property type="term" value="F:metal ion binding"/>
    <property type="evidence" value="ECO:0007669"/>
    <property type="project" value="UniProtKB-KW"/>
</dbReference>
<dbReference type="GO" id="GO:0050821">
    <property type="term" value="P:protein stabilization"/>
    <property type="evidence" value="ECO:0007669"/>
    <property type="project" value="InterPro"/>
</dbReference>
<feature type="domain" description="PpiC" evidence="10">
    <location>
        <begin position="173"/>
        <end position="274"/>
    </location>
</feature>
<dbReference type="InterPro" id="IPR005255">
    <property type="entry name" value="PdxA_fam"/>
</dbReference>
<organism evidence="11">
    <name type="scientific">mine drainage metagenome</name>
    <dbReference type="NCBI Taxonomy" id="410659"/>
    <lineage>
        <taxon>unclassified sequences</taxon>
        <taxon>metagenomes</taxon>
        <taxon>ecological metagenomes</taxon>
    </lineage>
</organism>
<evidence type="ECO:0000256" key="6">
    <source>
        <dbReference type="ARBA" id="ARBA00023027"/>
    </source>
</evidence>
<evidence type="ECO:0000313" key="11">
    <source>
        <dbReference type="EMBL" id="EQD26567.1"/>
    </source>
</evidence>
<dbReference type="GO" id="GO:0042277">
    <property type="term" value="F:peptide binding"/>
    <property type="evidence" value="ECO:0007669"/>
    <property type="project" value="InterPro"/>
</dbReference>
<dbReference type="Gene3D" id="3.10.50.40">
    <property type="match status" value="2"/>
</dbReference>
<dbReference type="AlphaFoldDB" id="T0Y3U0"/>
<dbReference type="SUPFAM" id="SSF53659">
    <property type="entry name" value="Isocitrate/Isopropylmalate dehydrogenase-like"/>
    <property type="match status" value="1"/>
</dbReference>
<evidence type="ECO:0000256" key="4">
    <source>
        <dbReference type="ARBA" id="ARBA00022764"/>
    </source>
</evidence>
<keyword evidence="7" id="KW-0697">Rotamase</keyword>
<keyword evidence="6" id="KW-0520">NAD</keyword>
<dbReference type="PANTHER" id="PTHR47637:SF1">
    <property type="entry name" value="CHAPERONE SURA"/>
    <property type="match status" value="1"/>
</dbReference>
<keyword evidence="2" id="KW-0732">Signal</keyword>
<evidence type="ECO:0000256" key="2">
    <source>
        <dbReference type="ARBA" id="ARBA00022729"/>
    </source>
</evidence>
<keyword evidence="3" id="KW-0677">Repeat</keyword>
<dbReference type="InterPro" id="IPR046357">
    <property type="entry name" value="PPIase_dom_sf"/>
</dbReference>
<dbReference type="GO" id="GO:0030288">
    <property type="term" value="C:outer membrane-bounded periplasmic space"/>
    <property type="evidence" value="ECO:0007669"/>
    <property type="project" value="InterPro"/>
</dbReference>
<dbReference type="SUPFAM" id="SSF54534">
    <property type="entry name" value="FKBP-like"/>
    <property type="match status" value="2"/>
</dbReference>
<dbReference type="Gene3D" id="1.10.4030.10">
    <property type="entry name" value="Porin chaperone SurA, peptide-binding domain"/>
    <property type="match status" value="1"/>
</dbReference>
<keyword evidence="8" id="KW-0143">Chaperone</keyword>
<feature type="non-terminal residue" evidence="11">
    <location>
        <position position="553"/>
    </location>
</feature>
<dbReference type="EMBL" id="AUZZ01011346">
    <property type="protein sequence ID" value="EQD26567.1"/>
    <property type="molecule type" value="Genomic_DNA"/>
</dbReference>
<keyword evidence="5" id="KW-0560">Oxidoreductase</keyword>
<dbReference type="InterPro" id="IPR050280">
    <property type="entry name" value="OMP_Chaperone_SurA"/>
</dbReference>
<evidence type="ECO:0000256" key="1">
    <source>
        <dbReference type="ARBA" id="ARBA00022723"/>
    </source>
</evidence>
<dbReference type="GO" id="GO:0051287">
    <property type="term" value="F:NAD binding"/>
    <property type="evidence" value="ECO:0007669"/>
    <property type="project" value="InterPro"/>
</dbReference>
<protein>
    <submittedName>
        <fullName evidence="11">SurA domain protein</fullName>
    </submittedName>
</protein>
<dbReference type="InterPro" id="IPR027304">
    <property type="entry name" value="Trigger_fact/SurA_dom_sf"/>
</dbReference>
<feature type="domain" description="PpiC" evidence="10">
    <location>
        <begin position="285"/>
        <end position="384"/>
    </location>
</feature>
<dbReference type="GO" id="GO:0003755">
    <property type="term" value="F:peptidyl-prolyl cis-trans isomerase activity"/>
    <property type="evidence" value="ECO:0007669"/>
    <property type="project" value="UniProtKB-KW"/>
</dbReference>
<dbReference type="SUPFAM" id="SSF109998">
    <property type="entry name" value="Triger factor/SurA peptide-binding domain-like"/>
    <property type="match status" value="1"/>
</dbReference>
<gene>
    <name evidence="11" type="ORF">B2A_15585</name>
</gene>
<dbReference type="InterPro" id="IPR023034">
    <property type="entry name" value="PPIase_SurA"/>
</dbReference>